<sequence>MTNILLFLIEGMCWHFSQLWDQGVTNSIEAVACSNDSLGVEKVQG</sequence>
<organism evidence="2 3">
    <name type="scientific">Helianthus annuus</name>
    <name type="common">Common sunflower</name>
    <dbReference type="NCBI Taxonomy" id="4232"/>
    <lineage>
        <taxon>Eukaryota</taxon>
        <taxon>Viridiplantae</taxon>
        <taxon>Streptophyta</taxon>
        <taxon>Embryophyta</taxon>
        <taxon>Tracheophyta</taxon>
        <taxon>Spermatophyta</taxon>
        <taxon>Magnoliopsida</taxon>
        <taxon>eudicotyledons</taxon>
        <taxon>Gunneridae</taxon>
        <taxon>Pentapetalae</taxon>
        <taxon>asterids</taxon>
        <taxon>campanulids</taxon>
        <taxon>Asterales</taxon>
        <taxon>Asteraceae</taxon>
        <taxon>Asteroideae</taxon>
        <taxon>Heliantheae alliance</taxon>
        <taxon>Heliantheae</taxon>
        <taxon>Helianthus</taxon>
    </lineage>
</organism>
<keyword evidence="1" id="KW-0732">Signal</keyword>
<evidence type="ECO:0000313" key="3">
    <source>
        <dbReference type="Proteomes" id="UP000215914"/>
    </source>
</evidence>
<accession>A0A9K3IMB1</accession>
<feature type="chain" id="PRO_5039919409" evidence="1">
    <location>
        <begin position="20"/>
        <end position="45"/>
    </location>
</feature>
<proteinExistence type="predicted"/>
<keyword evidence="3" id="KW-1185">Reference proteome</keyword>
<name>A0A9K3IMB1_HELAN</name>
<comment type="caution">
    <text evidence="2">The sequence shown here is derived from an EMBL/GenBank/DDBJ whole genome shotgun (WGS) entry which is preliminary data.</text>
</comment>
<dbReference type="EMBL" id="MNCJ02000322">
    <property type="protein sequence ID" value="KAF5799496.1"/>
    <property type="molecule type" value="Genomic_DNA"/>
</dbReference>
<feature type="signal peptide" evidence="1">
    <location>
        <begin position="1"/>
        <end position="19"/>
    </location>
</feature>
<dbReference type="AlphaFoldDB" id="A0A9K3IMB1"/>
<dbReference type="Proteomes" id="UP000215914">
    <property type="component" value="Unassembled WGS sequence"/>
</dbReference>
<evidence type="ECO:0000313" key="2">
    <source>
        <dbReference type="EMBL" id="KAF5799496.1"/>
    </source>
</evidence>
<reference evidence="2" key="1">
    <citation type="journal article" date="2017" name="Nature">
        <title>The sunflower genome provides insights into oil metabolism, flowering and Asterid evolution.</title>
        <authorList>
            <person name="Badouin H."/>
            <person name="Gouzy J."/>
            <person name="Grassa C.J."/>
            <person name="Murat F."/>
            <person name="Staton S.E."/>
            <person name="Cottret L."/>
            <person name="Lelandais-Briere C."/>
            <person name="Owens G.L."/>
            <person name="Carrere S."/>
            <person name="Mayjonade B."/>
            <person name="Legrand L."/>
            <person name="Gill N."/>
            <person name="Kane N.C."/>
            <person name="Bowers J.E."/>
            <person name="Hubner S."/>
            <person name="Bellec A."/>
            <person name="Berard A."/>
            <person name="Berges H."/>
            <person name="Blanchet N."/>
            <person name="Boniface M.C."/>
            <person name="Brunel D."/>
            <person name="Catrice O."/>
            <person name="Chaidir N."/>
            <person name="Claudel C."/>
            <person name="Donnadieu C."/>
            <person name="Faraut T."/>
            <person name="Fievet G."/>
            <person name="Helmstetter N."/>
            <person name="King M."/>
            <person name="Knapp S.J."/>
            <person name="Lai Z."/>
            <person name="Le Paslier M.C."/>
            <person name="Lippi Y."/>
            <person name="Lorenzon L."/>
            <person name="Mandel J.R."/>
            <person name="Marage G."/>
            <person name="Marchand G."/>
            <person name="Marquand E."/>
            <person name="Bret-Mestries E."/>
            <person name="Morien E."/>
            <person name="Nambeesan S."/>
            <person name="Nguyen T."/>
            <person name="Pegot-Espagnet P."/>
            <person name="Pouilly N."/>
            <person name="Raftis F."/>
            <person name="Sallet E."/>
            <person name="Schiex T."/>
            <person name="Thomas J."/>
            <person name="Vandecasteele C."/>
            <person name="Vares D."/>
            <person name="Vear F."/>
            <person name="Vautrin S."/>
            <person name="Crespi M."/>
            <person name="Mangin B."/>
            <person name="Burke J.M."/>
            <person name="Salse J."/>
            <person name="Munos S."/>
            <person name="Vincourt P."/>
            <person name="Rieseberg L.H."/>
            <person name="Langlade N.B."/>
        </authorList>
    </citation>
    <scope>NUCLEOTIDE SEQUENCE</scope>
    <source>
        <tissue evidence="2">Leaves</tissue>
    </source>
</reference>
<gene>
    <name evidence="2" type="ORF">HanXRQr2_Chr07g0305191</name>
</gene>
<protein>
    <submittedName>
        <fullName evidence="2">Uncharacterized protein</fullName>
    </submittedName>
</protein>
<evidence type="ECO:0000256" key="1">
    <source>
        <dbReference type="SAM" id="SignalP"/>
    </source>
</evidence>
<reference evidence="2" key="2">
    <citation type="submission" date="2020-06" db="EMBL/GenBank/DDBJ databases">
        <title>Helianthus annuus Genome sequencing and assembly Release 2.</title>
        <authorList>
            <person name="Gouzy J."/>
            <person name="Langlade N."/>
            <person name="Munos S."/>
        </authorList>
    </citation>
    <scope>NUCLEOTIDE SEQUENCE</scope>
    <source>
        <tissue evidence="2">Leaves</tissue>
    </source>
</reference>
<dbReference type="Gramene" id="mRNA:HanXRQr2_Chr07g0305191">
    <property type="protein sequence ID" value="mRNA:HanXRQr2_Chr07g0305191"/>
    <property type="gene ID" value="HanXRQr2_Chr07g0305191"/>
</dbReference>